<protein>
    <recommendedName>
        <fullName evidence="2">GYD family protein</fullName>
    </recommendedName>
</protein>
<evidence type="ECO:0008006" key="2">
    <source>
        <dbReference type="Google" id="ProtNLM"/>
    </source>
</evidence>
<reference evidence="1" key="1">
    <citation type="submission" date="2016-10" db="EMBL/GenBank/DDBJ databases">
        <title>Sequence of Gallionella enrichment culture.</title>
        <authorList>
            <person name="Poehlein A."/>
            <person name="Muehling M."/>
            <person name="Daniel R."/>
        </authorList>
    </citation>
    <scope>NUCLEOTIDE SEQUENCE</scope>
</reference>
<accession>A0A1J5P9U2</accession>
<dbReference type="InterPro" id="IPR014845">
    <property type="entry name" value="GYD/TTHA1554"/>
</dbReference>
<comment type="caution">
    <text evidence="1">The sequence shown here is derived from an EMBL/GenBank/DDBJ whole genome shotgun (WGS) entry which is preliminary data.</text>
</comment>
<evidence type="ECO:0000313" key="1">
    <source>
        <dbReference type="EMBL" id="OIQ68369.1"/>
    </source>
</evidence>
<proteinExistence type="predicted"/>
<dbReference type="EMBL" id="MLJW01005350">
    <property type="protein sequence ID" value="OIQ68369.1"/>
    <property type="molecule type" value="Genomic_DNA"/>
</dbReference>
<dbReference type="AlphaFoldDB" id="A0A1J5P9U2"/>
<gene>
    <name evidence="1" type="ORF">GALL_500400</name>
</gene>
<dbReference type="Pfam" id="PF08734">
    <property type="entry name" value="GYD"/>
    <property type="match status" value="1"/>
</dbReference>
<sequence length="102" mass="11613">MPTFIMLTRLNPDAVRSPSGLEQLEREAMKRVRQECPDVKWLNSYAVLGPCDYLDVFTASDIETAARVSTLIRTFGHAQTEIWTATEWDRFKEIVRTLPGPG</sequence>
<organism evidence="1">
    <name type="scientific">mine drainage metagenome</name>
    <dbReference type="NCBI Taxonomy" id="410659"/>
    <lineage>
        <taxon>unclassified sequences</taxon>
        <taxon>metagenomes</taxon>
        <taxon>ecological metagenomes</taxon>
    </lineage>
</organism>
<name>A0A1J5P9U2_9ZZZZ</name>